<organism evidence="2 3">
    <name type="scientific">Marinicrinis sediminis</name>
    <dbReference type="NCBI Taxonomy" id="1652465"/>
    <lineage>
        <taxon>Bacteria</taxon>
        <taxon>Bacillati</taxon>
        <taxon>Bacillota</taxon>
        <taxon>Bacilli</taxon>
        <taxon>Bacillales</taxon>
        <taxon>Paenibacillaceae</taxon>
    </lineage>
</organism>
<dbReference type="InterPro" id="IPR037053">
    <property type="entry name" value="Phage_tail_collar_dom_sf"/>
</dbReference>
<dbReference type="EMBL" id="JBHUMM010000044">
    <property type="protein sequence ID" value="MFD2673524.1"/>
    <property type="molecule type" value="Genomic_DNA"/>
</dbReference>
<feature type="domain" description="Phage tail collar" evidence="1">
    <location>
        <begin position="7"/>
        <end position="63"/>
    </location>
</feature>
<dbReference type="Pfam" id="PF07484">
    <property type="entry name" value="Collar"/>
    <property type="match status" value="1"/>
</dbReference>
<evidence type="ECO:0000313" key="2">
    <source>
        <dbReference type="EMBL" id="MFD2673524.1"/>
    </source>
</evidence>
<comment type="caution">
    <text evidence="2">The sequence shown here is derived from an EMBL/GenBank/DDBJ whole genome shotgun (WGS) entry which is preliminary data.</text>
</comment>
<accession>A0ABW5RG53</accession>
<gene>
    <name evidence="2" type="ORF">ACFSUC_18400</name>
</gene>
<name>A0ABW5RG53_9BACL</name>
<evidence type="ECO:0000313" key="3">
    <source>
        <dbReference type="Proteomes" id="UP001597497"/>
    </source>
</evidence>
<evidence type="ECO:0000259" key="1">
    <source>
        <dbReference type="Pfam" id="PF07484"/>
    </source>
</evidence>
<protein>
    <submittedName>
        <fullName evidence="2">Phage tail protein</fullName>
    </submittedName>
</protein>
<dbReference type="InterPro" id="IPR011083">
    <property type="entry name" value="Phage_tail_collar_dom"/>
</dbReference>
<sequence length="166" mass="17908">MADPFIGEIRAFSFDFAPKDWAFCNGTLLPVNQNQALFSILGTVYGGDGIHTFALPDLRGRVPVHPGNGVSQGERYGEETHTLTITEMPAHTHMANANNVPGTEQSASGNIWAGTNGRYFYNEHADSQMNLNALSSTGGGQAHSNMQPYSVINYCIALVGIYPSRS</sequence>
<dbReference type="SUPFAM" id="SSF88874">
    <property type="entry name" value="Receptor-binding domain of short tail fibre protein gp12"/>
    <property type="match status" value="1"/>
</dbReference>
<dbReference type="Gene3D" id="3.90.1340.10">
    <property type="entry name" value="Phage tail collar domain"/>
    <property type="match status" value="1"/>
</dbReference>
<reference evidence="3" key="1">
    <citation type="journal article" date="2019" name="Int. J. Syst. Evol. Microbiol.">
        <title>The Global Catalogue of Microorganisms (GCM) 10K type strain sequencing project: providing services to taxonomists for standard genome sequencing and annotation.</title>
        <authorList>
            <consortium name="The Broad Institute Genomics Platform"/>
            <consortium name="The Broad Institute Genome Sequencing Center for Infectious Disease"/>
            <person name="Wu L."/>
            <person name="Ma J."/>
        </authorList>
    </citation>
    <scope>NUCLEOTIDE SEQUENCE [LARGE SCALE GENOMIC DNA]</scope>
    <source>
        <strain evidence="3">KCTC 33676</strain>
    </source>
</reference>
<keyword evidence="3" id="KW-1185">Reference proteome</keyword>
<proteinExistence type="predicted"/>
<dbReference type="Proteomes" id="UP001597497">
    <property type="component" value="Unassembled WGS sequence"/>
</dbReference>
<dbReference type="RefSeq" id="WP_379931108.1">
    <property type="nucleotide sequence ID" value="NZ_JBHUMM010000044.1"/>
</dbReference>